<feature type="transmembrane region" description="Helical" evidence="1">
    <location>
        <begin position="6"/>
        <end position="25"/>
    </location>
</feature>
<keyword evidence="1" id="KW-0812">Transmembrane</keyword>
<keyword evidence="1" id="KW-1133">Transmembrane helix</keyword>
<organism evidence="2">
    <name type="scientific">uncultured crenarchaeote</name>
    <dbReference type="NCBI Taxonomy" id="29281"/>
    <lineage>
        <taxon>Archaea</taxon>
        <taxon>Thermoproteota</taxon>
        <taxon>environmental samples</taxon>
    </lineage>
</organism>
<proteinExistence type="predicted"/>
<keyword evidence="1" id="KW-0472">Membrane</keyword>
<dbReference type="EMBL" id="AJ627420">
    <property type="protein sequence ID" value="CAF28684.1"/>
    <property type="molecule type" value="Genomic_DNA"/>
</dbReference>
<protein>
    <submittedName>
        <fullName evidence="2">Uncharacterized protein</fullName>
    </submittedName>
</protein>
<evidence type="ECO:0000256" key="1">
    <source>
        <dbReference type="SAM" id="Phobius"/>
    </source>
</evidence>
<accession>Q702E0</accession>
<sequence length="201" mass="22111">MSGLPFNYELLILVCSITVFGLIVYPTSHVIATSEKTAASSSIKETIDQVVSDTLNGMMEDTINNLLKNTSKNLIADDNTSNAGFQNKLPSSVDIAQITSNTTQVQETERTELNNSINNEGTNQNTKSHATNEVLVNQQNESAKLNRAEISQAIIQNPHNLPVDSINSNSEIAKNQTGSNHVKPTNFIDDLIYKVRQLFFK</sequence>
<name>Q702E0_9CREN</name>
<evidence type="ECO:0000313" key="2">
    <source>
        <dbReference type="EMBL" id="CAF28684.1"/>
    </source>
</evidence>
<reference evidence="2" key="1">
    <citation type="journal article" date="2004" name="Environ. Microbiol.">
        <title>Characterization of Large-Insert DNA Libraries from Soil for Environmental Genomic Studies of Archaea.</title>
        <authorList>
            <person name="Treusch A.H."/>
            <person name="Kletzin A."/>
            <person name="Raddatz G."/>
            <person name="Ochsenreiter T."/>
            <person name="Quaiser A."/>
            <person name="Meurer G."/>
            <person name="Schuster S.C."/>
            <person name="Schleper C."/>
        </authorList>
    </citation>
    <scope>NUCLEOTIDE SEQUENCE</scope>
</reference>
<dbReference type="AlphaFoldDB" id="Q702E0"/>